<keyword evidence="1" id="KW-0472">Membrane</keyword>
<evidence type="ECO:0000256" key="1">
    <source>
        <dbReference type="SAM" id="Phobius"/>
    </source>
</evidence>
<organism evidence="2 3">
    <name type="scientific">Bacillus phage Kirov</name>
    <dbReference type="NCBI Taxonomy" id="2783539"/>
    <lineage>
        <taxon>Viruses</taxon>
        <taxon>Duplodnaviria</taxon>
        <taxon>Heunggongvirae</taxon>
        <taxon>Uroviricota</taxon>
        <taxon>Caudoviricetes</taxon>
        <taxon>Andregratiavirinae</taxon>
        <taxon>Kirovvirus</taxon>
        <taxon>Kirovvirus kirov</taxon>
    </lineage>
</organism>
<feature type="transmembrane region" description="Helical" evidence="1">
    <location>
        <begin position="61"/>
        <end position="85"/>
    </location>
</feature>
<dbReference type="EMBL" id="MW084976">
    <property type="protein sequence ID" value="QOV08214.1"/>
    <property type="molecule type" value="Genomic_DNA"/>
</dbReference>
<evidence type="ECO:0000313" key="2">
    <source>
        <dbReference type="EMBL" id="QOV08214.1"/>
    </source>
</evidence>
<dbReference type="Proteomes" id="UP000594029">
    <property type="component" value="Segment"/>
</dbReference>
<accession>A0A7S6RB44</accession>
<protein>
    <submittedName>
        <fullName evidence="2">Uncharacterized protein</fullName>
    </submittedName>
</protein>
<keyword evidence="3" id="KW-1185">Reference proteome</keyword>
<proteinExistence type="predicted"/>
<evidence type="ECO:0000313" key="3">
    <source>
        <dbReference type="Proteomes" id="UP000594029"/>
    </source>
</evidence>
<keyword evidence="1" id="KW-0812">Transmembrane</keyword>
<name>A0A7S6RB44_9CAUD</name>
<sequence>MANATMSFKRKGNDLVWSREENVMMVMQKSLPLSTAYVVDVPLIKESIKAYAKKGLGDGRFATIAVGSSGVFWKAFLVYIFPWMLDIAKVYCAIKICQAFYEEKRGGREGGTGFGALVQYGKWYLVFWLIPWGVELIDQLGGQMFNDLKTKGLEIDNPTFSPYKK</sequence>
<gene>
    <name evidence="2" type="ORF">Kirov_15</name>
</gene>
<keyword evidence="1" id="KW-1133">Transmembrane helix</keyword>
<reference evidence="2 3" key="1">
    <citation type="submission" date="2020-10" db="EMBL/GenBank/DDBJ databases">
        <authorList>
            <person name="Kazantseva O.A."/>
            <person name="Piligrimova E.G."/>
            <person name="Shadrin A.M."/>
        </authorList>
    </citation>
    <scope>NUCLEOTIDE SEQUENCE [LARGE SCALE GENOMIC DNA]</scope>
</reference>